<reference evidence="1 2" key="1">
    <citation type="submission" date="2024-07" db="EMBL/GenBank/DDBJ databases">
        <title>Section-level genome sequencing and comparative genomics of Aspergillus sections Usti and Cavernicolus.</title>
        <authorList>
            <consortium name="Lawrence Berkeley National Laboratory"/>
            <person name="Nybo J.L."/>
            <person name="Vesth T.C."/>
            <person name="Theobald S."/>
            <person name="Frisvad J.C."/>
            <person name="Larsen T.O."/>
            <person name="Kjaerboelling I."/>
            <person name="Rothschild-Mancinelli K."/>
            <person name="Lyhne E.K."/>
            <person name="Kogle M.E."/>
            <person name="Barry K."/>
            <person name="Clum A."/>
            <person name="Na H."/>
            <person name="Ledsgaard L."/>
            <person name="Lin J."/>
            <person name="Lipzen A."/>
            <person name="Kuo A."/>
            <person name="Riley R."/>
            <person name="Mondo S."/>
            <person name="Labutti K."/>
            <person name="Haridas S."/>
            <person name="Pangalinan J."/>
            <person name="Salamov A.A."/>
            <person name="Simmons B.A."/>
            <person name="Magnuson J.K."/>
            <person name="Chen J."/>
            <person name="Drula E."/>
            <person name="Henrissat B."/>
            <person name="Wiebenga A."/>
            <person name="Lubbers R.J."/>
            <person name="Gomes A.C."/>
            <person name="Makela M.R."/>
            <person name="Stajich J."/>
            <person name="Grigoriev I.V."/>
            <person name="Mortensen U.H."/>
            <person name="De Vries R.P."/>
            <person name="Baker S.E."/>
            <person name="Andersen M.R."/>
        </authorList>
    </citation>
    <scope>NUCLEOTIDE SEQUENCE [LARGE SCALE GENOMIC DNA]</scope>
    <source>
        <strain evidence="1 2">CBS 588.65</strain>
    </source>
</reference>
<evidence type="ECO:0000313" key="2">
    <source>
        <dbReference type="Proteomes" id="UP001610334"/>
    </source>
</evidence>
<organism evidence="1 2">
    <name type="scientific">Aspergillus granulosus</name>
    <dbReference type="NCBI Taxonomy" id="176169"/>
    <lineage>
        <taxon>Eukaryota</taxon>
        <taxon>Fungi</taxon>
        <taxon>Dikarya</taxon>
        <taxon>Ascomycota</taxon>
        <taxon>Pezizomycotina</taxon>
        <taxon>Eurotiomycetes</taxon>
        <taxon>Eurotiomycetidae</taxon>
        <taxon>Eurotiales</taxon>
        <taxon>Aspergillaceae</taxon>
        <taxon>Aspergillus</taxon>
        <taxon>Aspergillus subgen. Nidulantes</taxon>
    </lineage>
</organism>
<proteinExistence type="predicted"/>
<accession>A0ABR4GTS1</accession>
<name>A0ABR4GTS1_9EURO</name>
<keyword evidence="2" id="KW-1185">Reference proteome</keyword>
<protein>
    <submittedName>
        <fullName evidence="1">Uncharacterized protein</fullName>
    </submittedName>
</protein>
<comment type="caution">
    <text evidence="1">The sequence shown here is derived from an EMBL/GenBank/DDBJ whole genome shotgun (WGS) entry which is preliminary data.</text>
</comment>
<dbReference type="Proteomes" id="UP001610334">
    <property type="component" value="Unassembled WGS sequence"/>
</dbReference>
<gene>
    <name evidence="1" type="ORF">BJX63DRAFT_415050</name>
</gene>
<evidence type="ECO:0000313" key="1">
    <source>
        <dbReference type="EMBL" id="KAL2802468.1"/>
    </source>
</evidence>
<sequence length="195" mass="21645">MRVMVTRVSHEQVSSTIARVADGIQTFDSPAVLAKSGGSGKSGYHYMNERPCVQDTISRSIPELVGSEARTPRRQRLAALQCCARQNPRGGSRLMERECRLDAGSVDHPCQWESPWDPLRTESARDSVACGPVFVSRDEGKGEQFETLREALGDVTMERYTSVLMTRGLTSCRIYQRVHSVGVLFSFTPLGFRCA</sequence>
<dbReference type="EMBL" id="JBFXLT010000181">
    <property type="protein sequence ID" value="KAL2802468.1"/>
    <property type="molecule type" value="Genomic_DNA"/>
</dbReference>